<evidence type="ECO:0000256" key="4">
    <source>
        <dbReference type="ARBA" id="ARBA00023163"/>
    </source>
</evidence>
<dbReference type="Pfam" id="PF13411">
    <property type="entry name" value="MerR_1"/>
    <property type="match status" value="1"/>
</dbReference>
<reference evidence="6 7" key="1">
    <citation type="journal article" date="2015" name="Genome Announc.">
        <title>Expanding the biotechnology potential of lactobacilli through comparative genomics of 213 strains and associated genera.</title>
        <authorList>
            <person name="Sun Z."/>
            <person name="Harris H.M."/>
            <person name="McCann A."/>
            <person name="Guo C."/>
            <person name="Argimon S."/>
            <person name="Zhang W."/>
            <person name="Yang X."/>
            <person name="Jeffery I.B."/>
            <person name="Cooney J.C."/>
            <person name="Kagawa T.F."/>
            <person name="Liu W."/>
            <person name="Song Y."/>
            <person name="Salvetti E."/>
            <person name="Wrobel A."/>
            <person name="Rasinkangas P."/>
            <person name="Parkhill J."/>
            <person name="Rea M.C."/>
            <person name="O'Sullivan O."/>
            <person name="Ritari J."/>
            <person name="Douillard F.P."/>
            <person name="Paul Ross R."/>
            <person name="Yang R."/>
            <person name="Briner A.E."/>
            <person name="Felis G.E."/>
            <person name="de Vos W.M."/>
            <person name="Barrangou R."/>
            <person name="Klaenhammer T.R."/>
            <person name="Caufield P.W."/>
            <person name="Cui Y."/>
            <person name="Zhang H."/>
            <person name="O'Toole P.W."/>
        </authorList>
    </citation>
    <scope>NUCLEOTIDE SEQUENCE [LARGE SCALE GENOMIC DNA]</scope>
    <source>
        <strain evidence="6 7">DSM 24302</strain>
    </source>
</reference>
<evidence type="ECO:0000256" key="2">
    <source>
        <dbReference type="ARBA" id="ARBA00023015"/>
    </source>
</evidence>
<evidence type="ECO:0000256" key="3">
    <source>
        <dbReference type="ARBA" id="ARBA00023125"/>
    </source>
</evidence>
<evidence type="ECO:0000259" key="5">
    <source>
        <dbReference type="PROSITE" id="PS50937"/>
    </source>
</evidence>
<proteinExistence type="predicted"/>
<evidence type="ECO:0000313" key="7">
    <source>
        <dbReference type="Proteomes" id="UP000051256"/>
    </source>
</evidence>
<evidence type="ECO:0000256" key="1">
    <source>
        <dbReference type="ARBA" id="ARBA00022491"/>
    </source>
</evidence>
<dbReference type="PATRIC" id="fig|1423802.4.peg.643"/>
<keyword evidence="3" id="KW-0238">DNA-binding</keyword>
<organism evidence="6 7">
    <name type="scientific">Lentilactobacillus senioris DSM 24302 = JCM 17472</name>
    <dbReference type="NCBI Taxonomy" id="1423802"/>
    <lineage>
        <taxon>Bacteria</taxon>
        <taxon>Bacillati</taxon>
        <taxon>Bacillota</taxon>
        <taxon>Bacilli</taxon>
        <taxon>Lactobacillales</taxon>
        <taxon>Lactobacillaceae</taxon>
        <taxon>Lentilactobacillus</taxon>
    </lineage>
</organism>
<dbReference type="InterPro" id="IPR009061">
    <property type="entry name" value="DNA-bd_dom_put_sf"/>
</dbReference>
<keyword evidence="1" id="KW-0678">Repressor</keyword>
<gene>
    <name evidence="6" type="ORF">FC56_GL000634</name>
</gene>
<dbReference type="SUPFAM" id="SSF46955">
    <property type="entry name" value="Putative DNA-binding domain"/>
    <property type="match status" value="1"/>
</dbReference>
<dbReference type="SMART" id="SM00422">
    <property type="entry name" value="HTH_MERR"/>
    <property type="match status" value="1"/>
</dbReference>
<dbReference type="InterPro" id="IPR000551">
    <property type="entry name" value="MerR-type_HTH_dom"/>
</dbReference>
<dbReference type="PANTHER" id="PTHR30204:SF65">
    <property type="entry name" value="HTH-TYPE TRANSCRIPTIONAL REGULATOR TNRA"/>
    <property type="match status" value="1"/>
</dbReference>
<sequence length="101" mass="11562">MGTVITLTGLTARQIRYYESQELISPNRSASNHRLYSLNDIDRLLLIKDYLESGMTIQDIKHLEHKQQAKDQLSDSAARKLLQSELMRSGGLINPHHKPLH</sequence>
<accession>A0A0R2D0G3</accession>
<keyword evidence="2" id="KW-0805">Transcription regulation</keyword>
<name>A0A0R2D0G3_9LACO</name>
<comment type="caution">
    <text evidence="6">The sequence shown here is derived from an EMBL/GenBank/DDBJ whole genome shotgun (WGS) entry which is preliminary data.</text>
</comment>
<evidence type="ECO:0000313" key="6">
    <source>
        <dbReference type="EMBL" id="KRM93913.1"/>
    </source>
</evidence>
<dbReference type="Gene3D" id="1.10.1660.10">
    <property type="match status" value="1"/>
</dbReference>
<dbReference type="PROSITE" id="PS50937">
    <property type="entry name" value="HTH_MERR_2"/>
    <property type="match status" value="1"/>
</dbReference>
<feature type="domain" description="HTH merR-type" evidence="5">
    <location>
        <begin position="1"/>
        <end position="66"/>
    </location>
</feature>
<dbReference type="InterPro" id="IPR047057">
    <property type="entry name" value="MerR_fam"/>
</dbReference>
<dbReference type="Proteomes" id="UP000051256">
    <property type="component" value="Unassembled WGS sequence"/>
</dbReference>
<protein>
    <recommendedName>
        <fullName evidence="5">HTH merR-type domain-containing protein</fullName>
    </recommendedName>
</protein>
<keyword evidence="4" id="KW-0804">Transcription</keyword>
<dbReference type="GO" id="GO:0003677">
    <property type="term" value="F:DNA binding"/>
    <property type="evidence" value="ECO:0007669"/>
    <property type="project" value="UniProtKB-KW"/>
</dbReference>
<dbReference type="AlphaFoldDB" id="A0A0R2D0G3"/>
<dbReference type="GO" id="GO:0003700">
    <property type="term" value="F:DNA-binding transcription factor activity"/>
    <property type="evidence" value="ECO:0007669"/>
    <property type="project" value="InterPro"/>
</dbReference>
<dbReference type="PANTHER" id="PTHR30204">
    <property type="entry name" value="REDOX-CYCLING DRUG-SENSING TRANSCRIPTIONAL ACTIVATOR SOXR"/>
    <property type="match status" value="1"/>
</dbReference>
<keyword evidence="7" id="KW-1185">Reference proteome</keyword>
<dbReference type="STRING" id="1423802.FC56_GL000634"/>
<dbReference type="EMBL" id="AYZR01000008">
    <property type="protein sequence ID" value="KRM93913.1"/>
    <property type="molecule type" value="Genomic_DNA"/>
</dbReference>